<keyword evidence="3" id="KW-1185">Reference proteome</keyword>
<evidence type="ECO:0000313" key="2">
    <source>
        <dbReference type="EMBL" id="QNE79237.1"/>
    </source>
</evidence>
<organism evidence="2 3">
    <name type="scientific">Streptomyces finlayi</name>
    <dbReference type="NCBI Taxonomy" id="67296"/>
    <lineage>
        <taxon>Bacteria</taxon>
        <taxon>Bacillati</taxon>
        <taxon>Actinomycetota</taxon>
        <taxon>Actinomycetes</taxon>
        <taxon>Kitasatosporales</taxon>
        <taxon>Streptomycetaceae</taxon>
        <taxon>Streptomyces</taxon>
    </lineage>
</organism>
<keyword evidence="1" id="KW-1133">Transmembrane helix</keyword>
<evidence type="ECO:0000313" key="3">
    <source>
        <dbReference type="Proteomes" id="UP000515307"/>
    </source>
</evidence>
<dbReference type="Proteomes" id="UP000515307">
    <property type="component" value="Chromosome"/>
</dbReference>
<evidence type="ECO:0000256" key="1">
    <source>
        <dbReference type="SAM" id="Phobius"/>
    </source>
</evidence>
<proteinExistence type="predicted"/>
<feature type="transmembrane region" description="Helical" evidence="1">
    <location>
        <begin position="18"/>
        <end position="35"/>
    </location>
</feature>
<protein>
    <submittedName>
        <fullName evidence="2">Uncharacterized protein</fullName>
    </submittedName>
</protein>
<name>A0A7G7BV72_9ACTN</name>
<accession>A0A7G7BV72</accession>
<gene>
    <name evidence="2" type="ORF">F0344_14595</name>
</gene>
<dbReference type="KEGG" id="sfiy:F0344_14595"/>
<dbReference type="AlphaFoldDB" id="A0A7G7BV72"/>
<feature type="transmembrane region" description="Helical" evidence="1">
    <location>
        <begin position="56"/>
        <end position="78"/>
    </location>
</feature>
<reference evidence="3" key="1">
    <citation type="submission" date="2019-10" db="EMBL/GenBank/DDBJ databases">
        <title>Antimicrobial potential of Antarctic Bacteria.</title>
        <authorList>
            <person name="Benaud N."/>
            <person name="Edwards R.J."/>
            <person name="Ferrari B.C."/>
        </authorList>
    </citation>
    <scope>NUCLEOTIDE SEQUENCE [LARGE SCALE GENOMIC DNA]</scope>
    <source>
        <strain evidence="3">NBSH44</strain>
    </source>
</reference>
<sequence>MFGCPWLPSAVSPWIRSFPVYLIVPVGICAVVSGVDALRDMRGKDRADRHRARAGIILGSVAIVVPVAVVAWACWVLSGTYG</sequence>
<keyword evidence="1" id="KW-0812">Transmembrane</keyword>
<dbReference type="EMBL" id="CP045702">
    <property type="protein sequence ID" value="QNE79237.1"/>
    <property type="molecule type" value="Genomic_DNA"/>
</dbReference>
<keyword evidence="1" id="KW-0472">Membrane</keyword>